<dbReference type="GO" id="GO:0005634">
    <property type="term" value="C:nucleus"/>
    <property type="evidence" value="ECO:0007669"/>
    <property type="project" value="TreeGrafter"/>
</dbReference>
<evidence type="ECO:0000256" key="5">
    <source>
        <dbReference type="PIRSR" id="PIRSR602081-2"/>
    </source>
</evidence>
<protein>
    <submittedName>
        <fullName evidence="8">Cryptochrome putative</fullName>
    </submittedName>
</protein>
<sequence>MSLTEYDPSQSAVESDLNPSLTMTQHPIREGIPSTRFPTSPPKFYEDTLQTGEQRPLSTSQCEKTRLYHKRRRILLWFRRDLRLHDNGALHAAIQATDSDTVLFPVYILHRPENKKCGAVRFQFLLECLEDIDTSLRQKQSRLLVFCGEAISFLTVLMQAWKITDLIFEKFQLPYAIKRDEKIMSMAQTLHINVTTVSGATLHDPKEIVTLNHNQVPLDFQNFLDIVSDMPQPRLPLLTPSQLPSFESVISVETLCECFQAEYLSQSLLNITEAQLLIDTIIGKAYGLLTIPALDVFGYLTPSQHSFLYGGESVALERLEVFCSIEERVGCFEKPKTSPVQMNPPSTTALSPYLAFGCLSVRALFYRIMFIQLNFSSVSKGSPATSLDGQLMWREFFYCYAHNVPEFASPEQNPLCRKIGWRLQNEDSDPLTTHSSSKEEDLVASEQFTCWARGKTGFPWIDAIMRQILTEGWAHHLARHAVACFLTRGDLYISWIHGAKLFQELLIDMDWAINVGNWLWVSASCFFHDFQNVFSPSTFPQQYYNEQEAAIYIKHYIPELQNMPDRYVFEPWRAPLNIQKSVNCLIGKDYPFPILDHHVASKKCILALKRCSEAAN</sequence>
<evidence type="ECO:0000256" key="2">
    <source>
        <dbReference type="ARBA" id="ARBA00022630"/>
    </source>
</evidence>
<reference evidence="8" key="2">
    <citation type="submission" date="2011-02" db="EMBL/GenBank/DDBJ databases">
        <authorList>
            <person name="MacLean D."/>
        </authorList>
    </citation>
    <scope>NUCLEOTIDE SEQUENCE</scope>
</reference>
<evidence type="ECO:0000259" key="7">
    <source>
        <dbReference type="PROSITE" id="PS51645"/>
    </source>
</evidence>
<comment type="cofactor">
    <cofactor evidence="4">
        <name>FAD</name>
        <dbReference type="ChEBI" id="CHEBI:57692"/>
    </cofactor>
    <text evidence="4">Binds 1 FAD per subunit.</text>
</comment>
<dbReference type="EMBL" id="FR824051">
    <property type="protein sequence ID" value="CCA14865.1"/>
    <property type="molecule type" value="Genomic_DNA"/>
</dbReference>
<gene>
    <name evidence="8" type="primary">AlNc14C6G906</name>
    <name evidence="8" type="ORF">ALNC14_010080</name>
</gene>
<feature type="binding site" evidence="4">
    <location>
        <begin position="390"/>
        <end position="397"/>
    </location>
    <ligand>
        <name>FAD</name>
        <dbReference type="ChEBI" id="CHEBI:57692"/>
    </ligand>
</feature>
<evidence type="ECO:0000256" key="3">
    <source>
        <dbReference type="ARBA" id="ARBA00022827"/>
    </source>
</evidence>
<dbReference type="GO" id="GO:0071949">
    <property type="term" value="F:FAD binding"/>
    <property type="evidence" value="ECO:0007669"/>
    <property type="project" value="TreeGrafter"/>
</dbReference>
<accession>F0W1D7</accession>
<feature type="site" description="Electron transfer via tryptophanyl radical" evidence="5">
    <location>
        <position position="518"/>
    </location>
</feature>
<dbReference type="HOGENOM" id="CLU_010348_3_4_1"/>
<feature type="binding site" evidence="4">
    <location>
        <begin position="347"/>
        <end position="351"/>
    </location>
    <ligand>
        <name>FAD</name>
        <dbReference type="ChEBI" id="CHEBI:57692"/>
    </ligand>
</feature>
<comment type="similarity">
    <text evidence="1">Belongs to the DNA photolyase class-1 family.</text>
</comment>
<evidence type="ECO:0000256" key="6">
    <source>
        <dbReference type="SAM" id="MobiDB-lite"/>
    </source>
</evidence>
<dbReference type="InterPro" id="IPR002081">
    <property type="entry name" value="Cryptochrome/DNA_photolyase_1"/>
</dbReference>
<feature type="binding site" evidence="4">
    <location>
        <begin position="508"/>
        <end position="510"/>
    </location>
    <ligand>
        <name>FAD</name>
        <dbReference type="ChEBI" id="CHEBI:57692"/>
    </ligand>
</feature>
<dbReference type="Gene3D" id="3.40.50.620">
    <property type="entry name" value="HUPs"/>
    <property type="match status" value="1"/>
</dbReference>
<dbReference type="InterPro" id="IPR036155">
    <property type="entry name" value="Crypto/Photolyase_N_sf"/>
</dbReference>
<proteinExistence type="inferred from homology"/>
<keyword evidence="2 4" id="KW-0285">Flavoprotein</keyword>
<dbReference type="GO" id="GO:0003904">
    <property type="term" value="F:deoxyribodipyrimidine photo-lyase activity"/>
    <property type="evidence" value="ECO:0007669"/>
    <property type="project" value="TreeGrafter"/>
</dbReference>
<dbReference type="GO" id="GO:0005737">
    <property type="term" value="C:cytoplasm"/>
    <property type="evidence" value="ECO:0007669"/>
    <property type="project" value="TreeGrafter"/>
</dbReference>
<dbReference type="PANTHER" id="PTHR11455:SF9">
    <property type="entry name" value="CRYPTOCHROME CIRCADIAN CLOCK 5 ISOFORM X1"/>
    <property type="match status" value="1"/>
</dbReference>
<evidence type="ECO:0000256" key="4">
    <source>
        <dbReference type="PIRSR" id="PIRSR602081-1"/>
    </source>
</evidence>
<dbReference type="InterPro" id="IPR036134">
    <property type="entry name" value="Crypto/Photolyase_FAD-like_sf"/>
</dbReference>
<dbReference type="GO" id="GO:0032922">
    <property type="term" value="P:circadian regulation of gene expression"/>
    <property type="evidence" value="ECO:0007669"/>
    <property type="project" value="TreeGrafter"/>
</dbReference>
<organism evidence="8">
    <name type="scientific">Albugo laibachii Nc14</name>
    <dbReference type="NCBI Taxonomy" id="890382"/>
    <lineage>
        <taxon>Eukaryota</taxon>
        <taxon>Sar</taxon>
        <taxon>Stramenopiles</taxon>
        <taxon>Oomycota</taxon>
        <taxon>Peronosporomycetes</taxon>
        <taxon>Albuginales</taxon>
        <taxon>Albuginaceae</taxon>
        <taxon>Albugo</taxon>
    </lineage>
</organism>
<dbReference type="PANTHER" id="PTHR11455">
    <property type="entry name" value="CRYPTOCHROME"/>
    <property type="match status" value="1"/>
</dbReference>
<dbReference type="Gene3D" id="1.10.579.10">
    <property type="entry name" value="DNA Cyclobutane Dipyrimidine Photolyase, subunit A, domain 3"/>
    <property type="match status" value="1"/>
</dbReference>
<feature type="compositionally biased region" description="Polar residues" evidence="6">
    <location>
        <begin position="1"/>
        <end position="25"/>
    </location>
</feature>
<dbReference type="AlphaFoldDB" id="F0W1D7"/>
<dbReference type="GO" id="GO:0003677">
    <property type="term" value="F:DNA binding"/>
    <property type="evidence" value="ECO:0007669"/>
    <property type="project" value="TreeGrafter"/>
</dbReference>
<dbReference type="GO" id="GO:0043153">
    <property type="term" value="P:entrainment of circadian clock by photoperiod"/>
    <property type="evidence" value="ECO:0007669"/>
    <property type="project" value="TreeGrafter"/>
</dbReference>
<dbReference type="InterPro" id="IPR006050">
    <property type="entry name" value="DNA_photolyase_N"/>
</dbReference>
<reference evidence="8" key="1">
    <citation type="journal article" date="2011" name="PLoS Biol.">
        <title>Gene gain and loss during evolution of obligate parasitism in the white rust pathogen of Arabidopsis thaliana.</title>
        <authorList>
            <person name="Kemen E."/>
            <person name="Gardiner A."/>
            <person name="Schultz-Larsen T."/>
            <person name="Kemen A.C."/>
            <person name="Balmuth A.L."/>
            <person name="Robert-Seilaniantz A."/>
            <person name="Bailey K."/>
            <person name="Holub E."/>
            <person name="Studholme D.J."/>
            <person name="Maclean D."/>
            <person name="Jones J.D."/>
        </authorList>
    </citation>
    <scope>NUCLEOTIDE SEQUENCE</scope>
</reference>
<feature type="domain" description="Photolyase/cryptochrome alpha/beta" evidence="7">
    <location>
        <begin position="72"/>
        <end position="202"/>
    </location>
</feature>
<evidence type="ECO:0000313" key="8">
    <source>
        <dbReference type="EMBL" id="CCA14865.1"/>
    </source>
</evidence>
<feature type="site" description="Electron transfer via tryptophanyl radical" evidence="5">
    <location>
        <position position="421"/>
    </location>
</feature>
<keyword evidence="3 4" id="KW-0274">FAD</keyword>
<feature type="site" description="Electron transfer via tryptophanyl radical" evidence="5">
    <location>
        <position position="495"/>
    </location>
</feature>
<dbReference type="Pfam" id="PF03441">
    <property type="entry name" value="FAD_binding_7"/>
    <property type="match status" value="1"/>
</dbReference>
<evidence type="ECO:0000256" key="1">
    <source>
        <dbReference type="ARBA" id="ARBA00005862"/>
    </source>
</evidence>
<dbReference type="InterPro" id="IPR005101">
    <property type="entry name" value="Cryptochr/Photolyase_FAD-bd"/>
</dbReference>
<dbReference type="Gene3D" id="1.25.40.80">
    <property type="match status" value="1"/>
</dbReference>
<feature type="region of interest" description="Disordered" evidence="6">
    <location>
        <begin position="1"/>
        <end position="43"/>
    </location>
</feature>
<dbReference type="InterPro" id="IPR014729">
    <property type="entry name" value="Rossmann-like_a/b/a_fold"/>
</dbReference>
<dbReference type="Pfam" id="PF00875">
    <property type="entry name" value="DNA_photolyase"/>
    <property type="match status" value="1"/>
</dbReference>
<dbReference type="SUPFAM" id="SSF48173">
    <property type="entry name" value="Cryptochrome/photolyase FAD-binding domain"/>
    <property type="match status" value="1"/>
</dbReference>
<dbReference type="SUPFAM" id="SSF52425">
    <property type="entry name" value="Cryptochrome/photolyase, N-terminal domain"/>
    <property type="match status" value="1"/>
</dbReference>
<dbReference type="PROSITE" id="PS51645">
    <property type="entry name" value="PHR_CRY_ALPHA_BETA"/>
    <property type="match status" value="1"/>
</dbReference>
<name>F0W1D7_9STRA</name>